<dbReference type="OrthoDB" id="4701311at2"/>
<dbReference type="EMBL" id="LXMD01000001">
    <property type="protein sequence ID" value="OCG76609.1"/>
    <property type="molecule type" value="Genomic_DNA"/>
</dbReference>
<evidence type="ECO:0000313" key="1">
    <source>
        <dbReference type="EMBL" id="OCG76609.1"/>
    </source>
</evidence>
<evidence type="ECO:0000313" key="2">
    <source>
        <dbReference type="Proteomes" id="UP000093355"/>
    </source>
</evidence>
<proteinExistence type="predicted"/>
<dbReference type="Proteomes" id="UP000093355">
    <property type="component" value="Unassembled WGS sequence"/>
</dbReference>
<name>A0A1B9NJ21_9MICO</name>
<sequence length="279" mass="30969">MRDISSEVRELGDVTPTSALIRRGFSRYDIDGAVRLGVLQRPRRGWVATPRADPMLVTAARAGVVVTCVTQAARLGLWVPHAPVHHVAARPNARVPPIEAERAIVHWSKPVVPRQPHALIDPVENVLALVANCLPREHALAIWESAARKKVIHLEAMRRLRLGPRAREIAASASTLSDSGGETIVVDRLRWLKERILQQVVLLDRPVDILIGDRLVIQIDGGHHVGAQREADIAHDARLKLMGYHVIRIGIRQIEDDWPAVQDRIVRAIAQGLHRAPRA</sequence>
<dbReference type="STRING" id="904291.A7J15_11555"/>
<comment type="caution">
    <text evidence="1">The sequence shown here is derived from an EMBL/GenBank/DDBJ whole genome shotgun (WGS) entry which is preliminary data.</text>
</comment>
<keyword evidence="2" id="KW-1185">Reference proteome</keyword>
<gene>
    <name evidence="1" type="ORF">A7J15_11555</name>
</gene>
<dbReference type="Pfam" id="PF04480">
    <property type="entry name" value="DUF559"/>
    <property type="match status" value="1"/>
</dbReference>
<reference evidence="1 2" key="1">
    <citation type="submission" date="2016-05" db="EMBL/GenBank/DDBJ databases">
        <authorList>
            <person name="Lavstsen T."/>
            <person name="Jespersen J.S."/>
        </authorList>
    </citation>
    <scope>NUCLEOTIDE SEQUENCE [LARGE SCALE GENOMIC DNA]</scope>
    <source>
        <strain evidence="1 2">YLB-01</strain>
    </source>
</reference>
<dbReference type="AlphaFoldDB" id="A0A1B9NJ21"/>
<dbReference type="Gene3D" id="3.40.960.10">
    <property type="entry name" value="VSR Endonuclease"/>
    <property type="match status" value="1"/>
</dbReference>
<organism evidence="1 2">
    <name type="scientific">Microbacterium sediminis</name>
    <dbReference type="NCBI Taxonomy" id="904291"/>
    <lineage>
        <taxon>Bacteria</taxon>
        <taxon>Bacillati</taxon>
        <taxon>Actinomycetota</taxon>
        <taxon>Actinomycetes</taxon>
        <taxon>Micrococcales</taxon>
        <taxon>Microbacteriaceae</taxon>
        <taxon>Microbacterium</taxon>
    </lineage>
</organism>
<protein>
    <submittedName>
        <fullName evidence="1">Uncharacterized protein</fullName>
    </submittedName>
</protein>
<accession>A0A1B9NJ21</accession>
<dbReference type="InterPro" id="IPR007569">
    <property type="entry name" value="DUF559"/>
</dbReference>